<organism evidence="1 2">
    <name type="scientific">Periplaneta americana</name>
    <name type="common">American cockroach</name>
    <name type="synonym">Blatta americana</name>
    <dbReference type="NCBI Taxonomy" id="6978"/>
    <lineage>
        <taxon>Eukaryota</taxon>
        <taxon>Metazoa</taxon>
        <taxon>Ecdysozoa</taxon>
        <taxon>Arthropoda</taxon>
        <taxon>Hexapoda</taxon>
        <taxon>Insecta</taxon>
        <taxon>Pterygota</taxon>
        <taxon>Neoptera</taxon>
        <taxon>Polyneoptera</taxon>
        <taxon>Dictyoptera</taxon>
        <taxon>Blattodea</taxon>
        <taxon>Blattoidea</taxon>
        <taxon>Blattidae</taxon>
        <taxon>Blattinae</taxon>
        <taxon>Periplaneta</taxon>
    </lineage>
</organism>
<comment type="caution">
    <text evidence="1">The sequence shown here is derived from an EMBL/GenBank/DDBJ whole genome shotgun (WGS) entry which is preliminary data.</text>
</comment>
<keyword evidence="2" id="KW-1185">Reference proteome</keyword>
<evidence type="ECO:0000313" key="2">
    <source>
        <dbReference type="Proteomes" id="UP001148838"/>
    </source>
</evidence>
<dbReference type="Proteomes" id="UP001148838">
    <property type="component" value="Unassembled WGS sequence"/>
</dbReference>
<evidence type="ECO:0000313" key="1">
    <source>
        <dbReference type="EMBL" id="KAJ4430579.1"/>
    </source>
</evidence>
<dbReference type="EMBL" id="JAJSOF020000031">
    <property type="protein sequence ID" value="KAJ4430579.1"/>
    <property type="molecule type" value="Genomic_DNA"/>
</dbReference>
<name>A0ABQ8S9N9_PERAM</name>
<proteinExistence type="predicted"/>
<reference evidence="1 2" key="1">
    <citation type="journal article" date="2022" name="Allergy">
        <title>Genome assembly and annotation of Periplaneta americana reveal a comprehensive cockroach allergen profile.</title>
        <authorList>
            <person name="Wang L."/>
            <person name="Xiong Q."/>
            <person name="Saelim N."/>
            <person name="Wang L."/>
            <person name="Nong W."/>
            <person name="Wan A.T."/>
            <person name="Shi M."/>
            <person name="Liu X."/>
            <person name="Cao Q."/>
            <person name="Hui J.H.L."/>
            <person name="Sookrung N."/>
            <person name="Leung T.F."/>
            <person name="Tungtrongchitr A."/>
            <person name="Tsui S.K.W."/>
        </authorList>
    </citation>
    <scope>NUCLEOTIDE SEQUENCE [LARGE SCALE GENOMIC DNA]</scope>
    <source>
        <strain evidence="1">PWHHKU_190912</strain>
    </source>
</reference>
<accession>A0ABQ8S9N9</accession>
<protein>
    <submittedName>
        <fullName evidence="1">Uncharacterized protein</fullName>
    </submittedName>
</protein>
<gene>
    <name evidence="1" type="ORF">ANN_19167</name>
</gene>
<sequence length="133" mass="15658">MCQILQEFRRHYRPKRESFAIDILHRIANDGNFLLRMFSSKATFHLSGKVSVHNMRILGSENLHVFQEHFNLSLLGYYYTTYAIRALQGRDLSGEELIYGSHTYFFDHTRTWRASPDEGSAQCQGYLRYNTNI</sequence>